<dbReference type="NCBIfam" id="TIGR01409">
    <property type="entry name" value="TAT_signal_seq"/>
    <property type="match status" value="1"/>
</dbReference>
<dbReference type="PROSITE" id="PS51318">
    <property type="entry name" value="TAT"/>
    <property type="match status" value="1"/>
</dbReference>
<organism evidence="10 11">
    <name type="scientific">Thermincola potens (strain JR)</name>
    <dbReference type="NCBI Taxonomy" id="635013"/>
    <lineage>
        <taxon>Bacteria</taxon>
        <taxon>Bacillati</taxon>
        <taxon>Bacillota</taxon>
        <taxon>Clostridia</taxon>
        <taxon>Eubacteriales</taxon>
        <taxon>Thermincolaceae</taxon>
        <taxon>Thermincola</taxon>
    </lineage>
</organism>
<evidence type="ECO:0000313" key="10">
    <source>
        <dbReference type="EMBL" id="ADG81636.1"/>
    </source>
</evidence>
<dbReference type="InterPro" id="IPR006311">
    <property type="entry name" value="TAT_signal"/>
</dbReference>
<dbReference type="EMBL" id="CP002028">
    <property type="protein sequence ID" value="ADG81636.1"/>
    <property type="molecule type" value="Genomic_DNA"/>
</dbReference>
<dbReference type="PROSITE" id="PS00551">
    <property type="entry name" value="MOLYBDOPTERIN_PROK_1"/>
    <property type="match status" value="1"/>
</dbReference>
<dbReference type="HOGENOM" id="CLU_061371_1_0_9"/>
<dbReference type="GO" id="GO:0030313">
    <property type="term" value="C:cell envelope"/>
    <property type="evidence" value="ECO:0007669"/>
    <property type="project" value="UniProtKB-SubCell"/>
</dbReference>
<proteinExistence type="inferred from homology"/>
<dbReference type="SUPFAM" id="SSF53706">
    <property type="entry name" value="Formate dehydrogenase/DMSO reductase, domains 1-3"/>
    <property type="match status" value="1"/>
</dbReference>
<dbReference type="eggNOG" id="COG0243">
    <property type="taxonomic scope" value="Bacteria"/>
</dbReference>
<feature type="domain" description="4Fe-4S Mo/W bis-MGD-type" evidence="9">
    <location>
        <begin position="43"/>
        <end position="99"/>
    </location>
</feature>
<evidence type="ECO:0000313" key="11">
    <source>
        <dbReference type="Proteomes" id="UP000002377"/>
    </source>
</evidence>
<dbReference type="KEGG" id="tjr:TherJR_0769"/>
<dbReference type="InterPro" id="IPR019546">
    <property type="entry name" value="TAT_signal_bac_arc"/>
</dbReference>
<comment type="similarity">
    <text evidence="3">Belongs to the prokaryotic molybdopterin-containing oxidoreductase family.</text>
</comment>
<dbReference type="Gene3D" id="3.40.50.740">
    <property type="match status" value="1"/>
</dbReference>
<evidence type="ECO:0000256" key="8">
    <source>
        <dbReference type="ARBA" id="ARBA00023014"/>
    </source>
</evidence>
<dbReference type="Proteomes" id="UP000002377">
    <property type="component" value="Chromosome"/>
</dbReference>
<gene>
    <name evidence="10" type="ordered locus">TherJR_0769</name>
</gene>
<dbReference type="Pfam" id="PF04879">
    <property type="entry name" value="Molybdop_Fe4S4"/>
    <property type="match status" value="1"/>
</dbReference>
<dbReference type="PROSITE" id="PS51669">
    <property type="entry name" value="4FE4S_MOW_BIS_MGD"/>
    <property type="match status" value="1"/>
</dbReference>
<dbReference type="GO" id="GO:0051539">
    <property type="term" value="F:4 iron, 4 sulfur cluster binding"/>
    <property type="evidence" value="ECO:0007669"/>
    <property type="project" value="UniProtKB-KW"/>
</dbReference>
<comment type="cofactor">
    <cofactor evidence="1">
        <name>[4Fe-4S] cluster</name>
        <dbReference type="ChEBI" id="CHEBI:49883"/>
    </cofactor>
</comment>
<protein>
    <submittedName>
        <fullName evidence="10">Molybdopterin oxidoreductase Fe4S4 region</fullName>
    </submittedName>
</protein>
<evidence type="ECO:0000256" key="4">
    <source>
        <dbReference type="ARBA" id="ARBA00022485"/>
    </source>
</evidence>
<accession>D5XCL0</accession>
<evidence type="ECO:0000256" key="7">
    <source>
        <dbReference type="ARBA" id="ARBA00023004"/>
    </source>
</evidence>
<reference evidence="10 11" key="1">
    <citation type="submission" date="2010-05" db="EMBL/GenBank/DDBJ databases">
        <title>Complete sequence of Thermincola sp. JR.</title>
        <authorList>
            <consortium name="US DOE Joint Genome Institute"/>
            <person name="Lucas S."/>
            <person name="Copeland A."/>
            <person name="Lapidus A."/>
            <person name="Cheng J.-F."/>
            <person name="Bruce D."/>
            <person name="Goodwin L."/>
            <person name="Pitluck S."/>
            <person name="Chertkov O."/>
            <person name="Detter J.C."/>
            <person name="Han C."/>
            <person name="Tapia R."/>
            <person name="Land M."/>
            <person name="Hauser L."/>
            <person name="Kyrpides N."/>
            <person name="Mikhailova N."/>
            <person name="Hazen T.C."/>
            <person name="Woyke T."/>
        </authorList>
    </citation>
    <scope>NUCLEOTIDE SEQUENCE [LARGE SCALE GENOMIC DNA]</scope>
    <source>
        <strain evidence="10 11">JR</strain>
    </source>
</reference>
<dbReference type="STRING" id="635013.TherJR_0769"/>
<evidence type="ECO:0000256" key="1">
    <source>
        <dbReference type="ARBA" id="ARBA00001966"/>
    </source>
</evidence>
<dbReference type="SMART" id="SM00926">
    <property type="entry name" value="Molybdop_Fe4S4"/>
    <property type="match status" value="1"/>
</dbReference>
<keyword evidence="8" id="KW-0411">Iron-sulfur</keyword>
<dbReference type="GO" id="GO:0009055">
    <property type="term" value="F:electron transfer activity"/>
    <property type="evidence" value="ECO:0007669"/>
    <property type="project" value="TreeGrafter"/>
</dbReference>
<name>D5XCL0_THEPJ</name>
<evidence type="ECO:0000256" key="3">
    <source>
        <dbReference type="ARBA" id="ARBA00010312"/>
    </source>
</evidence>
<comment type="subcellular location">
    <subcellularLocation>
        <location evidence="2">Cell envelope</location>
    </subcellularLocation>
</comment>
<dbReference type="AlphaFoldDB" id="D5XCL0"/>
<dbReference type="GO" id="GO:0030151">
    <property type="term" value="F:molybdenum ion binding"/>
    <property type="evidence" value="ECO:0007669"/>
    <property type="project" value="TreeGrafter"/>
</dbReference>
<keyword evidence="11" id="KW-1185">Reference proteome</keyword>
<dbReference type="PANTHER" id="PTHR43598:SF1">
    <property type="entry name" value="FORMATE DEHYDROGENASE-O MAJOR SUBUNIT"/>
    <property type="match status" value="1"/>
</dbReference>
<keyword evidence="6" id="KW-0560">Oxidoreductase</keyword>
<evidence type="ECO:0000259" key="9">
    <source>
        <dbReference type="PROSITE" id="PS51669"/>
    </source>
</evidence>
<dbReference type="GO" id="GO:0016491">
    <property type="term" value="F:oxidoreductase activity"/>
    <property type="evidence" value="ECO:0007669"/>
    <property type="project" value="UniProtKB-KW"/>
</dbReference>
<dbReference type="FunFam" id="2.20.25.90:FF:000006">
    <property type="entry name" value="Formate dehydrogenase alpha subunit"/>
    <property type="match status" value="1"/>
</dbReference>
<dbReference type="Gene3D" id="2.20.25.90">
    <property type="entry name" value="ADC-like domains"/>
    <property type="match status" value="1"/>
</dbReference>
<keyword evidence="7" id="KW-0408">Iron</keyword>
<dbReference type="InterPro" id="IPR027467">
    <property type="entry name" value="MopterinOxRdtase_cofactor_BS"/>
</dbReference>
<evidence type="ECO:0000256" key="2">
    <source>
        <dbReference type="ARBA" id="ARBA00004196"/>
    </source>
</evidence>
<evidence type="ECO:0000256" key="5">
    <source>
        <dbReference type="ARBA" id="ARBA00022723"/>
    </source>
</evidence>
<keyword evidence="4" id="KW-0004">4Fe-4S</keyword>
<evidence type="ECO:0000256" key="6">
    <source>
        <dbReference type="ARBA" id="ARBA00023002"/>
    </source>
</evidence>
<dbReference type="PANTHER" id="PTHR43598">
    <property type="entry name" value="TUNGSTEN-CONTAINING FORMYLMETHANOFURAN DEHYDROGENASE 2 SUBUNIT B"/>
    <property type="match status" value="1"/>
</dbReference>
<sequence length="197" mass="21681">MEISRRGFLKLTGASTLTAILGDLGFDLSSVQAQVKNLKIKSAQATPTICPYCSVGCGILAYAENGRLINTEGDPDHPINQGSLCSKGAAVYQVHDNEKRVKKPLYRAPGSDKWEEKDWDWVLNKIAENIKKTRDENFIAKETITDEKTGAKMEITVNRTEALANLGGAGLDNEECYLLQKLARGLGVVYLEHQARI</sequence>
<dbReference type="InterPro" id="IPR006963">
    <property type="entry name" value="Mopterin_OxRdtase_4Fe-4S_dom"/>
</dbReference>
<dbReference type="GO" id="GO:0009061">
    <property type="term" value="P:anaerobic respiration"/>
    <property type="evidence" value="ECO:0007669"/>
    <property type="project" value="TreeGrafter"/>
</dbReference>
<keyword evidence="5" id="KW-0479">Metal-binding</keyword>